<feature type="DNA-binding region" description="H-T-H motif" evidence="2">
    <location>
        <begin position="36"/>
        <end position="55"/>
    </location>
</feature>
<dbReference type="PROSITE" id="PS50977">
    <property type="entry name" value="HTH_TETR_2"/>
    <property type="match status" value="1"/>
</dbReference>
<dbReference type="InterPro" id="IPR050109">
    <property type="entry name" value="HTH-type_TetR-like_transc_reg"/>
</dbReference>
<organism evidence="4 5">
    <name type="scientific">Nocardioides marinquilinus</name>
    <dbReference type="NCBI Taxonomy" id="1210400"/>
    <lineage>
        <taxon>Bacteria</taxon>
        <taxon>Bacillati</taxon>
        <taxon>Actinomycetota</taxon>
        <taxon>Actinomycetes</taxon>
        <taxon>Propionibacteriales</taxon>
        <taxon>Nocardioidaceae</taxon>
        <taxon>Nocardioides</taxon>
    </lineage>
</organism>
<evidence type="ECO:0000256" key="1">
    <source>
        <dbReference type="ARBA" id="ARBA00023125"/>
    </source>
</evidence>
<comment type="caution">
    <text evidence="4">The sequence shown here is derived from an EMBL/GenBank/DDBJ whole genome shotgun (WGS) entry which is preliminary data.</text>
</comment>
<dbReference type="PANTHER" id="PTHR30055">
    <property type="entry name" value="HTH-TYPE TRANSCRIPTIONAL REGULATOR RUTR"/>
    <property type="match status" value="1"/>
</dbReference>
<accession>A0ABP9PL43</accession>
<dbReference type="Proteomes" id="UP001500221">
    <property type="component" value="Unassembled WGS sequence"/>
</dbReference>
<dbReference type="SUPFAM" id="SSF46689">
    <property type="entry name" value="Homeodomain-like"/>
    <property type="match status" value="1"/>
</dbReference>
<dbReference type="InterPro" id="IPR001387">
    <property type="entry name" value="Cro/C1-type_HTH"/>
</dbReference>
<gene>
    <name evidence="4" type="ORF">GCM10023340_18470</name>
</gene>
<name>A0ABP9PL43_9ACTN</name>
<dbReference type="EMBL" id="BAABKG010000002">
    <property type="protein sequence ID" value="GAA5146887.1"/>
    <property type="molecule type" value="Genomic_DNA"/>
</dbReference>
<proteinExistence type="predicted"/>
<dbReference type="PANTHER" id="PTHR30055:SF226">
    <property type="entry name" value="HTH-TYPE TRANSCRIPTIONAL REGULATOR PKSA"/>
    <property type="match status" value="1"/>
</dbReference>
<dbReference type="Pfam" id="PF00440">
    <property type="entry name" value="TetR_N"/>
    <property type="match status" value="1"/>
</dbReference>
<sequence>MHYVSQSATKSRGDTSRRISSCAQALADDRGLDGFTMDDLAEAAGVSRRTLFNYFSGKVDAVLGEWRPLDEADVARFRDGGPHGDLVADLRALLAPFIEAKFADRDELARSRRILLANPRLISTVHQRYEELCAVVVEQIVAREGVAFGAGRAKVAISLLAALFDASLDGYLADPREREFSHHFDETLLIARSLLGA</sequence>
<protein>
    <recommendedName>
        <fullName evidence="3">HTH tetR-type domain-containing protein</fullName>
    </recommendedName>
</protein>
<dbReference type="InterPro" id="IPR009057">
    <property type="entry name" value="Homeodomain-like_sf"/>
</dbReference>
<evidence type="ECO:0000313" key="4">
    <source>
        <dbReference type="EMBL" id="GAA5146887.1"/>
    </source>
</evidence>
<dbReference type="InterPro" id="IPR001647">
    <property type="entry name" value="HTH_TetR"/>
</dbReference>
<keyword evidence="1 2" id="KW-0238">DNA-binding</keyword>
<dbReference type="Gene3D" id="1.10.357.10">
    <property type="entry name" value="Tetracycline Repressor, domain 2"/>
    <property type="match status" value="1"/>
</dbReference>
<feature type="domain" description="HTH tetR-type" evidence="3">
    <location>
        <begin position="13"/>
        <end position="73"/>
    </location>
</feature>
<evidence type="ECO:0000259" key="3">
    <source>
        <dbReference type="PROSITE" id="PS50977"/>
    </source>
</evidence>
<reference evidence="5" key="1">
    <citation type="journal article" date="2019" name="Int. J. Syst. Evol. Microbiol.">
        <title>The Global Catalogue of Microorganisms (GCM) 10K type strain sequencing project: providing services to taxonomists for standard genome sequencing and annotation.</title>
        <authorList>
            <consortium name="The Broad Institute Genomics Platform"/>
            <consortium name="The Broad Institute Genome Sequencing Center for Infectious Disease"/>
            <person name="Wu L."/>
            <person name="Ma J."/>
        </authorList>
    </citation>
    <scope>NUCLEOTIDE SEQUENCE [LARGE SCALE GENOMIC DNA]</scope>
    <source>
        <strain evidence="5">JCM 18459</strain>
    </source>
</reference>
<dbReference type="CDD" id="cd00093">
    <property type="entry name" value="HTH_XRE"/>
    <property type="match status" value="1"/>
</dbReference>
<keyword evidence="5" id="KW-1185">Reference proteome</keyword>
<evidence type="ECO:0000313" key="5">
    <source>
        <dbReference type="Proteomes" id="UP001500221"/>
    </source>
</evidence>
<evidence type="ECO:0000256" key="2">
    <source>
        <dbReference type="PROSITE-ProRule" id="PRU00335"/>
    </source>
</evidence>